<comment type="subcellular location">
    <subcellularLocation>
        <location evidence="1">Endoplasmic reticulum membrane</location>
        <topology evidence="1">Multi-pass membrane protein</topology>
    </subcellularLocation>
</comment>
<evidence type="ECO:0000256" key="8">
    <source>
        <dbReference type="ARBA" id="ARBA00045608"/>
    </source>
</evidence>
<organism evidence="11 12">
    <name type="scientific">Cryptococcus tetragattii IND107</name>
    <dbReference type="NCBI Taxonomy" id="1296105"/>
    <lineage>
        <taxon>Eukaryota</taxon>
        <taxon>Fungi</taxon>
        <taxon>Dikarya</taxon>
        <taxon>Basidiomycota</taxon>
        <taxon>Agaricomycotina</taxon>
        <taxon>Tremellomycetes</taxon>
        <taxon>Tremellales</taxon>
        <taxon>Cryptococcaceae</taxon>
        <taxon>Cryptococcus</taxon>
        <taxon>Cryptococcus gattii species complex</taxon>
    </lineage>
</organism>
<keyword evidence="7 10" id="KW-0472">Membrane</keyword>
<evidence type="ECO:0000256" key="10">
    <source>
        <dbReference type="SAM" id="Phobius"/>
    </source>
</evidence>
<dbReference type="EMBL" id="ATAM02000007">
    <property type="protein sequence ID" value="KAL0247298.1"/>
    <property type="molecule type" value="Genomic_DNA"/>
</dbReference>
<dbReference type="GeneID" id="91991190"/>
<reference evidence="12" key="1">
    <citation type="submission" date="2015-01" db="EMBL/GenBank/DDBJ databases">
        <title>The Genome Sequence of Cryptococcus gattii MMRL2647.</title>
        <authorList>
            <consortium name="The Broad Institute Genomics Platform"/>
            <person name="Cuomo C."/>
            <person name="Litvintseva A."/>
            <person name="Chen Y."/>
            <person name="Heitman J."/>
            <person name="Sun S."/>
            <person name="Springer D."/>
            <person name="Dromer F."/>
            <person name="Young S."/>
            <person name="Zeng Q."/>
            <person name="Gargeya S."/>
            <person name="Abouelleil A."/>
            <person name="Alvarado L."/>
            <person name="Chapman S.B."/>
            <person name="Gainer-Dewar J."/>
            <person name="Goldberg J."/>
            <person name="Griggs A."/>
            <person name="Gujja S."/>
            <person name="Hansen M."/>
            <person name="Howarth C."/>
            <person name="Imamovic A."/>
            <person name="Larimer J."/>
            <person name="Murphy C."/>
            <person name="Naylor J."/>
            <person name="Pearson M."/>
            <person name="Priest M."/>
            <person name="Roberts A."/>
            <person name="Saif S."/>
            <person name="Shea T."/>
            <person name="Sykes S."/>
            <person name="Wortman J."/>
            <person name="Nusbaum C."/>
            <person name="Birren B."/>
        </authorList>
    </citation>
    <scope>NUCLEOTIDE SEQUENCE [LARGE SCALE GENOMIC DNA]</scope>
    <source>
        <strain evidence="12">IND107</strain>
    </source>
</reference>
<keyword evidence="5" id="KW-0256">Endoplasmic reticulum</keyword>
<dbReference type="RefSeq" id="XP_066613259.1">
    <property type="nucleotide sequence ID" value="XM_066758811.1"/>
</dbReference>
<proteinExistence type="inferred from homology"/>
<evidence type="ECO:0000313" key="12">
    <source>
        <dbReference type="Proteomes" id="UP000054399"/>
    </source>
</evidence>
<evidence type="ECO:0000313" key="11">
    <source>
        <dbReference type="EMBL" id="KAL0247298.1"/>
    </source>
</evidence>
<accession>A0ABR3BQ43</accession>
<protein>
    <recommendedName>
        <fullName evidence="3">Signal peptidase complex subunit 2</fullName>
    </recommendedName>
</protein>
<dbReference type="PANTHER" id="PTHR13085">
    <property type="entry name" value="MICROSOMAL SIGNAL PEPTIDASE 25 KDA SUBUNIT"/>
    <property type="match status" value="1"/>
</dbReference>
<evidence type="ECO:0000256" key="9">
    <source>
        <dbReference type="SAM" id="MobiDB-lite"/>
    </source>
</evidence>
<keyword evidence="4 10" id="KW-0812">Transmembrane</keyword>
<evidence type="ECO:0000256" key="6">
    <source>
        <dbReference type="ARBA" id="ARBA00022989"/>
    </source>
</evidence>
<dbReference type="Pfam" id="PF06703">
    <property type="entry name" value="SPC25"/>
    <property type="match status" value="1"/>
</dbReference>
<comment type="function">
    <text evidence="8">Component of the signal peptidase complex (SPC) which catalyzes the cleavage of N-terminal signal sequences from nascent proteins as they are translocated into the lumen of the endoplasmic reticulum. Enhances the enzymatic activity of SPC and facilitates the interactions between different components of the translocation site.</text>
</comment>
<feature type="compositionally biased region" description="Low complexity" evidence="9">
    <location>
        <begin position="1"/>
        <end position="12"/>
    </location>
</feature>
<gene>
    <name evidence="11" type="ORF">I308_104334</name>
</gene>
<dbReference type="PANTHER" id="PTHR13085:SF0">
    <property type="entry name" value="SIGNAL PEPTIDASE COMPLEX SUBUNIT 2"/>
    <property type="match status" value="1"/>
</dbReference>
<evidence type="ECO:0000256" key="1">
    <source>
        <dbReference type="ARBA" id="ARBA00004477"/>
    </source>
</evidence>
<evidence type="ECO:0000256" key="5">
    <source>
        <dbReference type="ARBA" id="ARBA00022824"/>
    </source>
</evidence>
<feature type="region of interest" description="Disordered" evidence="9">
    <location>
        <begin position="1"/>
        <end position="35"/>
    </location>
</feature>
<keyword evidence="6 10" id="KW-1133">Transmembrane helix</keyword>
<evidence type="ECO:0000256" key="4">
    <source>
        <dbReference type="ARBA" id="ARBA00022692"/>
    </source>
</evidence>
<comment type="caution">
    <text evidence="11">The sequence shown here is derived from an EMBL/GenBank/DDBJ whole genome shotgun (WGS) entry which is preliminary data.</text>
</comment>
<feature type="transmembrane region" description="Helical" evidence="10">
    <location>
        <begin position="106"/>
        <end position="124"/>
    </location>
</feature>
<keyword evidence="12" id="KW-1185">Reference proteome</keyword>
<evidence type="ECO:0000256" key="2">
    <source>
        <dbReference type="ARBA" id="ARBA00007324"/>
    </source>
</evidence>
<evidence type="ECO:0000256" key="7">
    <source>
        <dbReference type="ARBA" id="ARBA00023136"/>
    </source>
</evidence>
<name>A0ABR3BQ43_9TREE</name>
<comment type="similarity">
    <text evidence="2">Belongs to the SPCS2 family.</text>
</comment>
<feature type="transmembrane region" description="Helical" evidence="10">
    <location>
        <begin position="75"/>
        <end position="94"/>
    </location>
</feature>
<dbReference type="Proteomes" id="UP000054399">
    <property type="component" value="Unassembled WGS sequence"/>
</dbReference>
<sequence length="227" mass="24801">MAKNTKTATKTAPRVVTQSSPVQPAPAPTDSLATDPLPTVTVNNANIAEIKSALDDIFKTYLLDQSFTPSLLHPTVHLALGYSSVVLALSSVLYSLRVSFEDSKPVLWVAVVGYSLLQTALWGWKRWVEKDEVFKGKRRRMVKRIETDHLQVITSTQLATRYVVHLALSTTSNNGKSLIHKSRVVVARGVGELVDEDGGVEEGEVKRWLAGVLREAGVVGVDGLKDE</sequence>
<evidence type="ECO:0000256" key="3">
    <source>
        <dbReference type="ARBA" id="ARBA00017057"/>
    </source>
</evidence>
<dbReference type="InterPro" id="IPR009582">
    <property type="entry name" value="Spc2/SPCS2"/>
</dbReference>
<reference evidence="11 12" key="2">
    <citation type="submission" date="2024-01" db="EMBL/GenBank/DDBJ databases">
        <title>Comparative genomics of Cryptococcus and Kwoniella reveals pathogenesis evolution and contrasting modes of karyotype evolution via chromosome fusion or intercentromeric recombination.</title>
        <authorList>
            <person name="Coelho M.A."/>
            <person name="David-Palma M."/>
            <person name="Shea T."/>
            <person name="Bowers K."/>
            <person name="Mcginley-Smith S."/>
            <person name="Mohammad A.W."/>
            <person name="Gnirke A."/>
            <person name="Yurkov A.M."/>
            <person name="Nowrousian M."/>
            <person name="Sun S."/>
            <person name="Cuomo C.A."/>
            <person name="Heitman J."/>
        </authorList>
    </citation>
    <scope>NUCLEOTIDE SEQUENCE [LARGE SCALE GENOMIC DNA]</scope>
    <source>
        <strain evidence="11 12">IND107</strain>
    </source>
</reference>